<gene>
    <name evidence="2" type="ORF">ODALV1_LOCUS11641</name>
</gene>
<sequence length="308" mass="35545">MAEKIMSSTIGSDDTYPLMLHKIEILTAEKLSLEDRLNEITSQLEEKTRENLDLKSRCDELLQLLEFELEKTRIRWPQQQSISENVEDNLGGNAFYEDTINSLLIVQEDQNTEIRNLREFYEDELKLLSSESETQVSEIIEDQLHQVEMLIGDNEELVKDLLTGYEDFLKDMKREFTEEASRNTALQRSSGTNILTQFQELAPMVKGIMIAGIAAIKATARWVSWGFIEWVWPRLLAFAKALGESPEDFAFLFDFLSSGHFKKFMRAWEEGKPLEECLNVFANTEFLSSALRIAPKLFKQLKKLTIAI</sequence>
<comment type="caution">
    <text evidence="2">The sequence shown here is derived from an EMBL/GenBank/DDBJ whole genome shotgun (WGS) entry which is preliminary data.</text>
</comment>
<keyword evidence="3" id="KW-1185">Reference proteome</keyword>
<evidence type="ECO:0000313" key="2">
    <source>
        <dbReference type="EMBL" id="CAL8104067.1"/>
    </source>
</evidence>
<dbReference type="EMBL" id="CAXLJM020000035">
    <property type="protein sequence ID" value="CAL8104067.1"/>
    <property type="molecule type" value="Genomic_DNA"/>
</dbReference>
<name>A0ABP1QI73_9HEXA</name>
<proteinExistence type="predicted"/>
<accession>A0ABP1QI73</accession>
<reference evidence="2 3" key="1">
    <citation type="submission" date="2024-08" db="EMBL/GenBank/DDBJ databases">
        <authorList>
            <person name="Cucini C."/>
            <person name="Frati F."/>
        </authorList>
    </citation>
    <scope>NUCLEOTIDE SEQUENCE [LARGE SCALE GENOMIC DNA]</scope>
</reference>
<evidence type="ECO:0000313" key="3">
    <source>
        <dbReference type="Proteomes" id="UP001642540"/>
    </source>
</evidence>
<dbReference type="Proteomes" id="UP001642540">
    <property type="component" value="Unassembled WGS sequence"/>
</dbReference>
<organism evidence="2 3">
    <name type="scientific">Orchesella dallaii</name>
    <dbReference type="NCBI Taxonomy" id="48710"/>
    <lineage>
        <taxon>Eukaryota</taxon>
        <taxon>Metazoa</taxon>
        <taxon>Ecdysozoa</taxon>
        <taxon>Arthropoda</taxon>
        <taxon>Hexapoda</taxon>
        <taxon>Collembola</taxon>
        <taxon>Entomobryomorpha</taxon>
        <taxon>Entomobryoidea</taxon>
        <taxon>Orchesellidae</taxon>
        <taxon>Orchesellinae</taxon>
        <taxon>Orchesella</taxon>
    </lineage>
</organism>
<evidence type="ECO:0000256" key="1">
    <source>
        <dbReference type="SAM" id="Coils"/>
    </source>
</evidence>
<protein>
    <submittedName>
        <fullName evidence="2">Uncharacterized protein</fullName>
    </submittedName>
</protein>
<keyword evidence="1" id="KW-0175">Coiled coil</keyword>
<feature type="coiled-coil region" evidence="1">
    <location>
        <begin position="23"/>
        <end position="64"/>
    </location>
</feature>